<sequence>MSNLTMTSIASAPSSGRSTPRLRSVSSAAAERNDSSTRQAFETEMTLFFHLFTRYLVERAERKELDWERIQSPAADVIVPYGTLPHAQTPKNLQKLAVLKVNGGLGTSMGMTGAKSALEVKNDMTFLDLTVRQIELLNKENQVDVPLILMTSFNTHDDTIRIIKKYANQQLRIVTFNQSRYPRVYKESLMPCPQSADDDKDKWYPPGHGDIYTALVQSGVLDQLLAEGKEYLFISNSDNLGAIVDQDILQYMVDSKAEFIMEVTDKTRADVKGGTLIDYDGHLQLLEIAQVPSEHVDDFKSVRKFKIFNTNNLWINLKALKRVMDKNAMVLDLIINPKVTEEGQSVIQLETAAGAAIKHFKNAHGINVPRSRFLPVKNCSDLLLIKSDIYSLEHGRLVLNPVRMFETTPVIKLGDHFKKIAQFQQRFKQIPKILELDHLTVTGDVYFGRNVTLRGTVIVVANEGQRIDIPDGCILENRLVSGNLNLITSKSQRKAVRPSLQFEMSTGKKASYGSMGTKAPAGEEAYKRTVSRLQKIQSHLDVAPRGNRLKDKVCVITGVGSLKGIGRASAILFAHEGAKHLYLMDFDGTNLLDLKSTIESKYPDVKVFPMLSVTVIQADAADEAAISGVCKQALQEEGRLDVFFANAGIATGQYLTDISSETFMNTHRVNTLSCFLAIKYASEAMSKPNASRGKEYGGGSIILTASIAGIRSGGGSIDYSASKAAVNSMAKTAPYQLRNTDIRVNSLCPGLIETGMTTMTFEYAAARGTTSKIGQLNALGRYGVAEEIANAALFLASDESSYVNGQNLAVDGGLSASHPVAPGKWA</sequence>
<keyword evidence="2" id="KW-1185">Reference proteome</keyword>
<comment type="caution">
    <text evidence="1">The sequence shown here is derived from an EMBL/GenBank/DDBJ whole genome shotgun (WGS) entry which is preliminary data.</text>
</comment>
<reference evidence="1" key="1">
    <citation type="submission" date="2022-07" db="EMBL/GenBank/DDBJ databases">
        <title>Genome Sequence of Phlebia brevispora.</title>
        <authorList>
            <person name="Buettner E."/>
        </authorList>
    </citation>
    <scope>NUCLEOTIDE SEQUENCE</scope>
    <source>
        <strain evidence="1">MPL23</strain>
    </source>
</reference>
<accession>A0ACC1T702</accession>
<protein>
    <submittedName>
        <fullName evidence="1">Uncharacterized protein</fullName>
    </submittedName>
</protein>
<evidence type="ECO:0000313" key="2">
    <source>
        <dbReference type="Proteomes" id="UP001148662"/>
    </source>
</evidence>
<dbReference type="EMBL" id="JANHOG010000423">
    <property type="protein sequence ID" value="KAJ3554513.1"/>
    <property type="molecule type" value="Genomic_DNA"/>
</dbReference>
<organism evidence="1 2">
    <name type="scientific">Phlebia brevispora</name>
    <dbReference type="NCBI Taxonomy" id="194682"/>
    <lineage>
        <taxon>Eukaryota</taxon>
        <taxon>Fungi</taxon>
        <taxon>Dikarya</taxon>
        <taxon>Basidiomycota</taxon>
        <taxon>Agaricomycotina</taxon>
        <taxon>Agaricomycetes</taxon>
        <taxon>Polyporales</taxon>
        <taxon>Meruliaceae</taxon>
        <taxon>Phlebia</taxon>
    </lineage>
</organism>
<name>A0ACC1T702_9APHY</name>
<proteinExistence type="predicted"/>
<dbReference type="Proteomes" id="UP001148662">
    <property type="component" value="Unassembled WGS sequence"/>
</dbReference>
<evidence type="ECO:0000313" key="1">
    <source>
        <dbReference type="EMBL" id="KAJ3554513.1"/>
    </source>
</evidence>
<gene>
    <name evidence="1" type="ORF">NM688_g3069</name>
</gene>